<organism evidence="2 3">
    <name type="scientific">Pannonibacter indicus</name>
    <dbReference type="NCBI Taxonomy" id="466044"/>
    <lineage>
        <taxon>Bacteria</taxon>
        <taxon>Pseudomonadati</taxon>
        <taxon>Pseudomonadota</taxon>
        <taxon>Alphaproteobacteria</taxon>
        <taxon>Hyphomicrobiales</taxon>
        <taxon>Stappiaceae</taxon>
        <taxon>Pannonibacter</taxon>
    </lineage>
</organism>
<accession>A0A0K6HLE5</accession>
<dbReference type="RefSeq" id="WP_055453925.1">
    <property type="nucleotide sequence ID" value="NZ_CYHE01000001.1"/>
</dbReference>
<keyword evidence="3" id="KW-1185">Reference proteome</keyword>
<protein>
    <submittedName>
        <fullName evidence="2">Uncharacterized protein</fullName>
    </submittedName>
</protein>
<dbReference type="OrthoDB" id="7778251at2"/>
<proteinExistence type="predicted"/>
<dbReference type="Proteomes" id="UP000183900">
    <property type="component" value="Unassembled WGS sequence"/>
</dbReference>
<dbReference type="EMBL" id="CYHE01000001">
    <property type="protein sequence ID" value="CUA91882.1"/>
    <property type="molecule type" value="Genomic_DNA"/>
</dbReference>
<dbReference type="PROSITE" id="PS51257">
    <property type="entry name" value="PROKAR_LIPOPROTEIN"/>
    <property type="match status" value="1"/>
</dbReference>
<reference evidence="3" key="1">
    <citation type="submission" date="2015-08" db="EMBL/GenBank/DDBJ databases">
        <authorList>
            <person name="Varghese N."/>
        </authorList>
    </citation>
    <scope>NUCLEOTIDE SEQUENCE [LARGE SCALE GENOMIC DNA]</scope>
    <source>
        <strain evidence="3">DSM 23407</strain>
    </source>
</reference>
<name>A0A0K6HLE5_9HYPH</name>
<sequence length="327" mass="35255">MKSLFATGALILAGCVSAAGTAQAAETDCAADVAYAASVLGKAATERAGAALSAMTPVEENGRCILRDVSLPLTEGMVSYTIEADEVVWTAQWGEGGREIAPQKLVLEMTGARNIPMFEGMPESIYQMRLMGERNPGSLHLDYELDPERKQLALNRLEIDMGGGTRMRTAARLEAFDLPALLAEPAQMDRVAQIRLHELDVKIENGGFFESMSAVWIAFLYPAYGDTPESAVETAKQMLTRQAEELPDQLVDQESRKALASIIASVPHPAGLMHVNVSSAKGISTLDFAPLATLGPVTLEALLSYMEGVKITVRHDDVPSCVCESRW</sequence>
<evidence type="ECO:0000313" key="3">
    <source>
        <dbReference type="Proteomes" id="UP000183900"/>
    </source>
</evidence>
<evidence type="ECO:0000256" key="1">
    <source>
        <dbReference type="SAM" id="SignalP"/>
    </source>
</evidence>
<dbReference type="AlphaFoldDB" id="A0A0K6HLE5"/>
<feature type="chain" id="PRO_5005504557" evidence="1">
    <location>
        <begin position="25"/>
        <end position="327"/>
    </location>
</feature>
<gene>
    <name evidence="2" type="ORF">Ga0061067_101148</name>
</gene>
<feature type="signal peptide" evidence="1">
    <location>
        <begin position="1"/>
        <end position="24"/>
    </location>
</feature>
<evidence type="ECO:0000313" key="2">
    <source>
        <dbReference type="EMBL" id="CUA91882.1"/>
    </source>
</evidence>
<keyword evidence="1" id="KW-0732">Signal</keyword>